<comment type="caution">
    <text evidence="1">The sequence shown here is derived from an EMBL/GenBank/DDBJ whole genome shotgun (WGS) entry which is preliminary data.</text>
</comment>
<dbReference type="Proteomes" id="UP001145742">
    <property type="component" value="Unassembled WGS sequence"/>
</dbReference>
<evidence type="ECO:0000313" key="1">
    <source>
        <dbReference type="EMBL" id="KAJ7427215.1"/>
    </source>
</evidence>
<proteinExistence type="predicted"/>
<gene>
    <name evidence="1" type="ORF">WISP_08808</name>
</gene>
<reference evidence="1" key="1">
    <citation type="submission" date="2019-10" db="EMBL/GenBank/DDBJ databases">
        <authorList>
            <person name="Soares A.E.R."/>
            <person name="Aleixo A."/>
            <person name="Schneider P."/>
            <person name="Miyaki C.Y."/>
            <person name="Schneider M.P."/>
            <person name="Mello C."/>
            <person name="Vasconcelos A.T.R."/>
        </authorList>
    </citation>
    <scope>NUCLEOTIDE SEQUENCE</scope>
    <source>
        <tissue evidence="1">Muscle</tissue>
    </source>
</reference>
<dbReference type="EMBL" id="WHWB01032014">
    <property type="protein sequence ID" value="KAJ7427215.1"/>
    <property type="molecule type" value="Genomic_DNA"/>
</dbReference>
<sequence>MPLLETGVGKQLFCKRCAMVQELCHQVKELQEEVNTLHSIQANGQERLSTEMLESQDSQEEGNGLKLCQRRFRLDIRKRFFTQRVTRYLNRLPSEVVTAPSLKEFKKHLDDILKHMVRLLRMVLCRAKG</sequence>
<name>A0ABQ9DYA1_9PASS</name>
<evidence type="ECO:0000313" key="2">
    <source>
        <dbReference type="Proteomes" id="UP001145742"/>
    </source>
</evidence>
<keyword evidence="2" id="KW-1185">Reference proteome</keyword>
<protein>
    <submittedName>
        <fullName evidence="1">Uncharacterized protein</fullName>
    </submittedName>
</protein>
<organism evidence="1 2">
    <name type="scientific">Willisornis vidua</name>
    <name type="common">Xingu scale-backed antbird</name>
    <dbReference type="NCBI Taxonomy" id="1566151"/>
    <lineage>
        <taxon>Eukaryota</taxon>
        <taxon>Metazoa</taxon>
        <taxon>Chordata</taxon>
        <taxon>Craniata</taxon>
        <taxon>Vertebrata</taxon>
        <taxon>Euteleostomi</taxon>
        <taxon>Archelosauria</taxon>
        <taxon>Archosauria</taxon>
        <taxon>Dinosauria</taxon>
        <taxon>Saurischia</taxon>
        <taxon>Theropoda</taxon>
        <taxon>Coelurosauria</taxon>
        <taxon>Aves</taxon>
        <taxon>Neognathae</taxon>
        <taxon>Neoaves</taxon>
        <taxon>Telluraves</taxon>
        <taxon>Australaves</taxon>
        <taxon>Passeriformes</taxon>
        <taxon>Thamnophilidae</taxon>
        <taxon>Willisornis</taxon>
    </lineage>
</organism>
<accession>A0ABQ9DYA1</accession>